<reference evidence="2 3" key="1">
    <citation type="submission" date="2018-06" db="EMBL/GenBank/DDBJ databases">
        <authorList>
            <consortium name="Pathogen Informatics"/>
            <person name="Doyle S."/>
        </authorList>
    </citation>
    <scope>NUCLEOTIDE SEQUENCE [LARGE SCALE GENOMIC DNA]</scope>
    <source>
        <strain evidence="2 3">NCTC7582</strain>
    </source>
</reference>
<evidence type="ECO:0000256" key="1">
    <source>
        <dbReference type="SAM" id="Phobius"/>
    </source>
</evidence>
<gene>
    <name evidence="2" type="ORF">NCTC7582_04004</name>
</gene>
<evidence type="ECO:0000313" key="2">
    <source>
        <dbReference type="EMBL" id="SPU38054.1"/>
    </source>
</evidence>
<keyword evidence="1" id="KW-1133">Transmembrane helix</keyword>
<evidence type="ECO:0000313" key="3">
    <source>
        <dbReference type="Proteomes" id="UP000251431"/>
    </source>
</evidence>
<keyword evidence="1" id="KW-0812">Transmembrane</keyword>
<feature type="transmembrane region" description="Helical" evidence="1">
    <location>
        <begin position="7"/>
        <end position="22"/>
    </location>
</feature>
<dbReference type="Proteomes" id="UP000251431">
    <property type="component" value="Unassembled WGS sequence"/>
</dbReference>
<feature type="transmembrane region" description="Helical" evidence="1">
    <location>
        <begin position="28"/>
        <end position="46"/>
    </location>
</feature>
<sequence length="57" mass="6657">MISIYKSLILAVVIGLYVYIASKSENSVLLNFVILYMIISIVYLLFRKIEKEKSKER</sequence>
<accession>A0A2X1AIH6</accession>
<proteinExistence type="predicted"/>
<dbReference type="EMBL" id="UAQE01000004">
    <property type="protein sequence ID" value="SPU38054.1"/>
    <property type="molecule type" value="Genomic_DNA"/>
</dbReference>
<protein>
    <submittedName>
        <fullName evidence="2">Uncharacterized protein</fullName>
    </submittedName>
</protein>
<organism evidence="2 3">
    <name type="scientific">Lysinibacillus capsici</name>
    <dbReference type="NCBI Taxonomy" id="2115968"/>
    <lineage>
        <taxon>Bacteria</taxon>
        <taxon>Bacillati</taxon>
        <taxon>Bacillota</taxon>
        <taxon>Bacilli</taxon>
        <taxon>Bacillales</taxon>
        <taxon>Bacillaceae</taxon>
        <taxon>Lysinibacillus</taxon>
    </lineage>
</organism>
<dbReference type="AlphaFoldDB" id="A0A2X1AIH6"/>
<name>A0A2X1AIH6_9BACI</name>
<keyword evidence="1" id="KW-0472">Membrane</keyword>